<evidence type="ECO:0000313" key="3">
    <source>
        <dbReference type="Proteomes" id="UP000660262"/>
    </source>
</evidence>
<proteinExistence type="predicted"/>
<feature type="region of interest" description="Disordered" evidence="1">
    <location>
        <begin position="63"/>
        <end position="104"/>
    </location>
</feature>
<dbReference type="Proteomes" id="UP000660262">
    <property type="component" value="Unassembled WGS sequence"/>
</dbReference>
<comment type="caution">
    <text evidence="2">The sequence shown here is derived from an EMBL/GenBank/DDBJ whole genome shotgun (WGS) entry which is preliminary data.</text>
</comment>
<feature type="compositionally biased region" description="Basic and acidic residues" evidence="1">
    <location>
        <begin position="186"/>
        <end position="196"/>
    </location>
</feature>
<feature type="region of interest" description="Disordered" evidence="1">
    <location>
        <begin position="185"/>
        <end position="222"/>
    </location>
</feature>
<sequence>MALCCLRVLIPLLLCFLLLVLVVSWLGVANGGGAMMVGGFLFGHSSRAILVPKQPMIPTLTARRHGGHRSYLTQQAKQTRRRRRRLQQPLPSSDSTGGGDDDYFTQQEQLNLTTSADEAQQRAVLSPPMPSAEAVVLPPVVSVVDVEEEESESNADIAAAAPLEMEVRRTQPTLARSLVKFENTAVEEKSEKEEGPRIGGGNNKYTTSGIPRGSSSSDVDNSEDIAARFPSQASLQVSEKMTLDPSSIDTSAATLTTTSDSGSSSSGSPMDVVMNMIYNSATGLAAGWLNWSWHGTFNTRDTLLALPELSSSSSTDKSIVNDDLAAAQATATSSTTTSIRASQPASMYAKIEPYGALVLKSPTMFSSMSDGWHTYLEASVYVHRNSPGSLWDVHVHYEGFHDGKHIKSAATSSVPSYYPRDAGVDTLKGRWVRLVMPLPPLHMEESPWNTVQLMNMGTSAVTINVGAMTLKASTNPVEQDLQFL</sequence>
<evidence type="ECO:0000256" key="1">
    <source>
        <dbReference type="SAM" id="MobiDB-lite"/>
    </source>
</evidence>
<gene>
    <name evidence="2" type="ORF">PPROV_000079300</name>
</gene>
<evidence type="ECO:0000313" key="2">
    <source>
        <dbReference type="EMBL" id="GHP02037.1"/>
    </source>
</evidence>
<name>A0A830HAD6_9CHLO</name>
<keyword evidence="3" id="KW-1185">Reference proteome</keyword>
<dbReference type="AlphaFoldDB" id="A0A830HAD6"/>
<dbReference type="EMBL" id="BNJQ01000002">
    <property type="protein sequence ID" value="GHP02037.1"/>
    <property type="molecule type" value="Genomic_DNA"/>
</dbReference>
<feature type="compositionally biased region" description="Polar residues" evidence="1">
    <location>
        <begin position="203"/>
        <end position="219"/>
    </location>
</feature>
<reference evidence="2" key="1">
    <citation type="submission" date="2020-10" db="EMBL/GenBank/DDBJ databases">
        <title>Unveiling of a novel bifunctional photoreceptor, Dualchrome1, isolated from a cosmopolitan green alga.</title>
        <authorList>
            <person name="Suzuki S."/>
            <person name="Kawachi M."/>
        </authorList>
    </citation>
    <scope>NUCLEOTIDE SEQUENCE</scope>
    <source>
        <strain evidence="2">NIES 2893</strain>
    </source>
</reference>
<organism evidence="2 3">
    <name type="scientific">Pycnococcus provasolii</name>
    <dbReference type="NCBI Taxonomy" id="41880"/>
    <lineage>
        <taxon>Eukaryota</taxon>
        <taxon>Viridiplantae</taxon>
        <taxon>Chlorophyta</taxon>
        <taxon>Pseudoscourfieldiophyceae</taxon>
        <taxon>Pseudoscourfieldiales</taxon>
        <taxon>Pycnococcaceae</taxon>
        <taxon>Pycnococcus</taxon>
    </lineage>
</organism>
<accession>A0A830HAD6</accession>
<protein>
    <submittedName>
        <fullName evidence="2">Uncharacterized protein</fullName>
    </submittedName>
</protein>